<name>A0A9P4V1A9_9PLEO</name>
<dbReference type="EMBL" id="ML996168">
    <property type="protein sequence ID" value="KAF2733021.1"/>
    <property type="molecule type" value="Genomic_DNA"/>
</dbReference>
<dbReference type="GO" id="GO:0044773">
    <property type="term" value="P:mitotic DNA damage checkpoint signaling"/>
    <property type="evidence" value="ECO:0007669"/>
    <property type="project" value="TreeGrafter"/>
</dbReference>
<evidence type="ECO:0000259" key="2">
    <source>
        <dbReference type="PROSITE" id="PS50011"/>
    </source>
</evidence>
<dbReference type="GO" id="GO:0005634">
    <property type="term" value="C:nucleus"/>
    <property type="evidence" value="ECO:0007669"/>
    <property type="project" value="TreeGrafter"/>
</dbReference>
<sequence>MSSHKPVMAQLMNIAPAELEARLSSFFPSADQRTAYTDPEIDEIASLLGLLGSCAARSPRIFIVLRMIGSLNRLHELLEHGFEDVWLPVERHSLPPSFPPHVRSDFVKAQAAVLTKSINLENGRHCHFSVDEPRPFEIQRRLGSGAYSQSFLGILMSPVAEMDLKSFLERLCANMKASIALDGVQQEISSLRAFFGCLAASISFLHDNRIRHKDLKPQNILIAGGTVVLTDFGLSRHFTDGQGSTTSGPTSATPRYSPPEVAAQESRNTSGDIWSLGCVFVEMGAALQGVSIDNIKEIFESEGTK</sequence>
<dbReference type="GO" id="GO:0005737">
    <property type="term" value="C:cytoplasm"/>
    <property type="evidence" value="ECO:0007669"/>
    <property type="project" value="TreeGrafter"/>
</dbReference>
<dbReference type="GO" id="GO:0005524">
    <property type="term" value="F:ATP binding"/>
    <property type="evidence" value="ECO:0007669"/>
    <property type="project" value="InterPro"/>
</dbReference>
<feature type="non-terminal residue" evidence="3">
    <location>
        <position position="305"/>
    </location>
</feature>
<dbReference type="PANTHER" id="PTHR44167">
    <property type="entry name" value="OVARIAN-SPECIFIC SERINE/THREONINE-PROTEIN KINASE LOK-RELATED"/>
    <property type="match status" value="1"/>
</dbReference>
<feature type="domain" description="Protein kinase" evidence="2">
    <location>
        <begin position="71"/>
        <end position="305"/>
    </location>
</feature>
<dbReference type="InterPro" id="IPR011009">
    <property type="entry name" value="Kinase-like_dom_sf"/>
</dbReference>
<dbReference type="PROSITE" id="PS00108">
    <property type="entry name" value="PROTEIN_KINASE_ST"/>
    <property type="match status" value="1"/>
</dbReference>
<dbReference type="PROSITE" id="PS50011">
    <property type="entry name" value="PROTEIN_KINASE_DOM"/>
    <property type="match status" value="1"/>
</dbReference>
<dbReference type="Proteomes" id="UP000799444">
    <property type="component" value="Unassembled WGS sequence"/>
</dbReference>
<feature type="region of interest" description="Disordered" evidence="1">
    <location>
        <begin position="240"/>
        <end position="268"/>
    </location>
</feature>
<dbReference type="SMART" id="SM00220">
    <property type="entry name" value="S_TKc"/>
    <property type="match status" value="1"/>
</dbReference>
<dbReference type="Pfam" id="PF00069">
    <property type="entry name" value="Pkinase"/>
    <property type="match status" value="1"/>
</dbReference>
<keyword evidence="3" id="KW-0808">Transferase</keyword>
<dbReference type="InterPro" id="IPR008271">
    <property type="entry name" value="Ser/Thr_kinase_AS"/>
</dbReference>
<dbReference type="Gene3D" id="1.10.510.10">
    <property type="entry name" value="Transferase(Phosphotransferase) domain 1"/>
    <property type="match status" value="1"/>
</dbReference>
<dbReference type="OrthoDB" id="4062651at2759"/>
<feature type="compositionally biased region" description="Low complexity" evidence="1">
    <location>
        <begin position="240"/>
        <end position="253"/>
    </location>
</feature>
<dbReference type="PANTHER" id="PTHR44167:SF24">
    <property type="entry name" value="SERINE_THREONINE-PROTEIN KINASE CHK2"/>
    <property type="match status" value="1"/>
</dbReference>
<dbReference type="GO" id="GO:0004674">
    <property type="term" value="F:protein serine/threonine kinase activity"/>
    <property type="evidence" value="ECO:0007669"/>
    <property type="project" value="TreeGrafter"/>
</dbReference>
<gene>
    <name evidence="3" type="ORF">EJ04DRAFT_496051</name>
</gene>
<protein>
    <submittedName>
        <fullName evidence="3">Kinase-like protein</fullName>
    </submittedName>
</protein>
<organism evidence="3 4">
    <name type="scientific">Polyplosphaeria fusca</name>
    <dbReference type="NCBI Taxonomy" id="682080"/>
    <lineage>
        <taxon>Eukaryota</taxon>
        <taxon>Fungi</taxon>
        <taxon>Dikarya</taxon>
        <taxon>Ascomycota</taxon>
        <taxon>Pezizomycotina</taxon>
        <taxon>Dothideomycetes</taxon>
        <taxon>Pleosporomycetidae</taxon>
        <taxon>Pleosporales</taxon>
        <taxon>Tetraplosphaeriaceae</taxon>
        <taxon>Polyplosphaeria</taxon>
    </lineage>
</organism>
<evidence type="ECO:0000313" key="4">
    <source>
        <dbReference type="Proteomes" id="UP000799444"/>
    </source>
</evidence>
<keyword evidence="4" id="KW-1185">Reference proteome</keyword>
<dbReference type="CDD" id="cd00180">
    <property type="entry name" value="PKc"/>
    <property type="match status" value="1"/>
</dbReference>
<dbReference type="InterPro" id="IPR000719">
    <property type="entry name" value="Prot_kinase_dom"/>
</dbReference>
<reference evidence="3" key="1">
    <citation type="journal article" date="2020" name="Stud. Mycol.">
        <title>101 Dothideomycetes genomes: a test case for predicting lifestyles and emergence of pathogens.</title>
        <authorList>
            <person name="Haridas S."/>
            <person name="Albert R."/>
            <person name="Binder M."/>
            <person name="Bloem J."/>
            <person name="Labutti K."/>
            <person name="Salamov A."/>
            <person name="Andreopoulos B."/>
            <person name="Baker S."/>
            <person name="Barry K."/>
            <person name="Bills G."/>
            <person name="Bluhm B."/>
            <person name="Cannon C."/>
            <person name="Castanera R."/>
            <person name="Culley D."/>
            <person name="Daum C."/>
            <person name="Ezra D."/>
            <person name="Gonzalez J."/>
            <person name="Henrissat B."/>
            <person name="Kuo A."/>
            <person name="Liang C."/>
            <person name="Lipzen A."/>
            <person name="Lutzoni F."/>
            <person name="Magnuson J."/>
            <person name="Mondo S."/>
            <person name="Nolan M."/>
            <person name="Ohm R."/>
            <person name="Pangilinan J."/>
            <person name="Park H.-J."/>
            <person name="Ramirez L."/>
            <person name="Alfaro M."/>
            <person name="Sun H."/>
            <person name="Tritt A."/>
            <person name="Yoshinaga Y."/>
            <person name="Zwiers L.-H."/>
            <person name="Turgeon B."/>
            <person name="Goodwin S."/>
            <person name="Spatafora J."/>
            <person name="Crous P."/>
            <person name="Grigoriev I."/>
        </authorList>
    </citation>
    <scope>NUCLEOTIDE SEQUENCE</scope>
    <source>
        <strain evidence="3">CBS 125425</strain>
    </source>
</reference>
<keyword evidence="3" id="KW-0418">Kinase</keyword>
<comment type="caution">
    <text evidence="3">The sequence shown here is derived from an EMBL/GenBank/DDBJ whole genome shotgun (WGS) entry which is preliminary data.</text>
</comment>
<proteinExistence type="predicted"/>
<accession>A0A9P4V1A9</accession>
<dbReference type="SUPFAM" id="SSF56112">
    <property type="entry name" value="Protein kinase-like (PK-like)"/>
    <property type="match status" value="1"/>
</dbReference>
<evidence type="ECO:0000256" key="1">
    <source>
        <dbReference type="SAM" id="MobiDB-lite"/>
    </source>
</evidence>
<dbReference type="AlphaFoldDB" id="A0A9P4V1A9"/>
<evidence type="ECO:0000313" key="3">
    <source>
        <dbReference type="EMBL" id="KAF2733021.1"/>
    </source>
</evidence>